<protein>
    <submittedName>
        <fullName evidence="1">Uncharacterized protein</fullName>
    </submittedName>
</protein>
<evidence type="ECO:0000313" key="1">
    <source>
        <dbReference type="EMBL" id="CAF9921383.1"/>
    </source>
</evidence>
<keyword evidence="2" id="KW-1185">Reference proteome</keyword>
<sequence length="126" mass="14317">MPLHRALLLTHHMTSRRKIATIHKHTKRLSITLVLKTGRPPGIMLAEAMTHDAIAQWVGCVRRLRYKDFRVAKIEEVIEGGAGGLKPGGNGQVREFEEMKELGAYLEECGIWQWWREHMGFAKSGS</sequence>
<dbReference type="Proteomes" id="UP000664521">
    <property type="component" value="Unassembled WGS sequence"/>
</dbReference>
<dbReference type="OrthoDB" id="432412at2759"/>
<organism evidence="1 2">
    <name type="scientific">Heterodermia speciosa</name>
    <dbReference type="NCBI Taxonomy" id="116794"/>
    <lineage>
        <taxon>Eukaryota</taxon>
        <taxon>Fungi</taxon>
        <taxon>Dikarya</taxon>
        <taxon>Ascomycota</taxon>
        <taxon>Pezizomycotina</taxon>
        <taxon>Lecanoromycetes</taxon>
        <taxon>OSLEUM clade</taxon>
        <taxon>Lecanoromycetidae</taxon>
        <taxon>Caliciales</taxon>
        <taxon>Physciaceae</taxon>
        <taxon>Heterodermia</taxon>
    </lineage>
</organism>
<accession>A0A8H3IJR7</accession>
<gene>
    <name evidence="1" type="ORF">HETSPECPRED_004515</name>
</gene>
<name>A0A8H3IJR7_9LECA</name>
<proteinExistence type="predicted"/>
<dbReference type="AlphaFoldDB" id="A0A8H3IJR7"/>
<evidence type="ECO:0000313" key="2">
    <source>
        <dbReference type="Proteomes" id="UP000664521"/>
    </source>
</evidence>
<reference evidence="1" key="1">
    <citation type="submission" date="2021-03" db="EMBL/GenBank/DDBJ databases">
        <authorList>
            <person name="Tagirdzhanova G."/>
        </authorList>
    </citation>
    <scope>NUCLEOTIDE SEQUENCE</scope>
</reference>
<comment type="caution">
    <text evidence="1">The sequence shown here is derived from an EMBL/GenBank/DDBJ whole genome shotgun (WGS) entry which is preliminary data.</text>
</comment>
<dbReference type="EMBL" id="CAJPDS010000028">
    <property type="protein sequence ID" value="CAF9921383.1"/>
    <property type="molecule type" value="Genomic_DNA"/>
</dbReference>